<dbReference type="PANTHER" id="PTHR37305">
    <property type="entry name" value="INTEGRAL MEMBRANE PROTEIN-RELATED"/>
    <property type="match status" value="1"/>
</dbReference>
<dbReference type="RefSeq" id="WP_406763487.1">
    <property type="nucleotide sequence ID" value="NZ_JBJHZY010000001.1"/>
</dbReference>
<name>A0ABW8TNY2_9CLOT</name>
<evidence type="ECO:0000256" key="1">
    <source>
        <dbReference type="SAM" id="Phobius"/>
    </source>
</evidence>
<feature type="transmembrane region" description="Helical" evidence="1">
    <location>
        <begin position="20"/>
        <end position="37"/>
    </location>
</feature>
<feature type="transmembrane region" description="Helical" evidence="1">
    <location>
        <begin position="370"/>
        <end position="393"/>
    </location>
</feature>
<keyword evidence="1" id="KW-0472">Membrane</keyword>
<dbReference type="Proteomes" id="UP001623661">
    <property type="component" value="Unassembled WGS sequence"/>
</dbReference>
<feature type="transmembrane region" description="Helical" evidence="1">
    <location>
        <begin position="342"/>
        <end position="364"/>
    </location>
</feature>
<organism evidence="2 3">
    <name type="scientific">Candidatus Clostridium radicumherbarum</name>
    <dbReference type="NCBI Taxonomy" id="3381662"/>
    <lineage>
        <taxon>Bacteria</taxon>
        <taxon>Bacillati</taxon>
        <taxon>Bacillota</taxon>
        <taxon>Clostridia</taxon>
        <taxon>Eubacteriales</taxon>
        <taxon>Clostridiaceae</taxon>
        <taxon>Clostridium</taxon>
    </lineage>
</organism>
<keyword evidence="1" id="KW-0812">Transmembrane</keyword>
<dbReference type="EMBL" id="JBJHZY010000001">
    <property type="protein sequence ID" value="MFL0266868.1"/>
    <property type="molecule type" value="Genomic_DNA"/>
</dbReference>
<evidence type="ECO:0000313" key="3">
    <source>
        <dbReference type="Proteomes" id="UP001623661"/>
    </source>
</evidence>
<reference evidence="2 3" key="1">
    <citation type="submission" date="2024-11" db="EMBL/GenBank/DDBJ databases">
        <authorList>
            <person name="Heng Y.C."/>
            <person name="Lim A.C.H."/>
            <person name="Lee J.K.Y."/>
            <person name="Kittelmann S."/>
        </authorList>
    </citation>
    <scope>NUCLEOTIDE SEQUENCE [LARGE SCALE GENOMIC DNA]</scope>
    <source>
        <strain evidence="2 3">WILCCON 0202</strain>
    </source>
</reference>
<gene>
    <name evidence="2" type="ORF">ACJDUH_02045</name>
</gene>
<dbReference type="Pfam" id="PF12679">
    <property type="entry name" value="ABC2_membrane_2"/>
    <property type="match status" value="1"/>
</dbReference>
<dbReference type="PANTHER" id="PTHR37305:SF1">
    <property type="entry name" value="MEMBRANE PROTEIN"/>
    <property type="match status" value="1"/>
</dbReference>
<feature type="transmembrane region" description="Helical" evidence="1">
    <location>
        <begin position="313"/>
        <end position="330"/>
    </location>
</feature>
<feature type="transmembrane region" description="Helical" evidence="1">
    <location>
        <begin position="161"/>
        <end position="181"/>
    </location>
</feature>
<feature type="transmembrane region" description="Helical" evidence="1">
    <location>
        <begin position="289"/>
        <end position="307"/>
    </location>
</feature>
<accession>A0ABW8TNY2</accession>
<protein>
    <submittedName>
        <fullName evidence="2">ABC transporter permease subunit</fullName>
    </submittedName>
</protein>
<comment type="caution">
    <text evidence="2">The sequence shown here is derived from an EMBL/GenBank/DDBJ whole genome shotgun (WGS) entry which is preliminary data.</text>
</comment>
<proteinExistence type="predicted"/>
<evidence type="ECO:0000313" key="2">
    <source>
        <dbReference type="EMBL" id="MFL0266868.1"/>
    </source>
</evidence>
<keyword evidence="1" id="KW-1133">Transmembrane helix</keyword>
<keyword evidence="3" id="KW-1185">Reference proteome</keyword>
<feature type="transmembrane region" description="Helical" evidence="1">
    <location>
        <begin position="213"/>
        <end position="240"/>
    </location>
</feature>
<sequence>MITLIKNELIKLMCRRKTLVTFIAFILLTILIGFGLYKENQTMVRNQDPNYRIQEIQSNIDKLQSRINSGRTSEDEKVMYQSNIKSLQEEMQKIKDNPAAAQTDWKENLKSDIQNIEKSLQNSTIPARMKEQNNRQLEMDKYLLNNNIKPIEDYVFNGMNYIMTLFKTLGVIFLAVGIGIFSSDMVSGEYTPATAKFLLIQPISRAKILFSKYVTAVFSAIVLICGVELIAFLVVGAFTGFGNMSYPVLAGERFQYDMSYVNQAGGHDLMTIAGSAYMLPFWKYLIEAFLLQILFIIAASTFVFMISTVSKSSMIAMSVSIASIIAVSVLQNVSSVTKEITSFIFIIYGDVTAALSGTAAYGLGLTYPTTGFIILIMVIWTVVSYLIAHFVFVKRDVLI</sequence>